<evidence type="ECO:0000256" key="5">
    <source>
        <dbReference type="ARBA" id="ARBA00022603"/>
    </source>
</evidence>
<comment type="similarity">
    <text evidence="9">Belongs to the methyltransferase superfamily. METTL18 family.</text>
</comment>
<proteinExistence type="inferred from homology"/>
<evidence type="ECO:0000256" key="8">
    <source>
        <dbReference type="ARBA" id="ARBA00023242"/>
    </source>
</evidence>
<dbReference type="SUPFAM" id="SSF53335">
    <property type="entry name" value="S-adenosyl-L-methionine-dependent methyltransferases"/>
    <property type="match status" value="1"/>
</dbReference>
<dbReference type="WBParaSite" id="nRc.2.0.1.t31070-RA">
    <property type="protein sequence ID" value="nRc.2.0.1.t31070-RA"/>
    <property type="gene ID" value="nRc.2.0.1.g31070"/>
</dbReference>
<dbReference type="GO" id="GO:0032259">
    <property type="term" value="P:methylation"/>
    <property type="evidence" value="ECO:0007669"/>
    <property type="project" value="UniProtKB-KW"/>
</dbReference>
<dbReference type="OMA" id="GKCIMIN"/>
<name>A0A915JXA9_ROMCU</name>
<dbReference type="Proteomes" id="UP000887565">
    <property type="component" value="Unplaced"/>
</dbReference>
<dbReference type="PANTHER" id="PTHR14614:SF39">
    <property type="entry name" value="HISTIDINE PROTEIN METHYLTRANSFERASE 1 HOMOLOG"/>
    <property type="match status" value="1"/>
</dbReference>
<dbReference type="CDD" id="cd02440">
    <property type="entry name" value="AdoMet_MTases"/>
    <property type="match status" value="1"/>
</dbReference>
<keyword evidence="8" id="KW-0539">Nucleus</keyword>
<evidence type="ECO:0000313" key="11">
    <source>
        <dbReference type="WBParaSite" id="nRc.2.0.1.t31070-RA"/>
    </source>
</evidence>
<evidence type="ECO:0000256" key="2">
    <source>
        <dbReference type="ARBA" id="ARBA00004496"/>
    </source>
</evidence>
<dbReference type="Pfam" id="PF10294">
    <property type="entry name" value="Methyltransf_16"/>
    <property type="match status" value="1"/>
</dbReference>
<dbReference type="GO" id="GO:0005737">
    <property type="term" value="C:cytoplasm"/>
    <property type="evidence" value="ECO:0007669"/>
    <property type="project" value="UniProtKB-SubCell"/>
</dbReference>
<evidence type="ECO:0000313" key="10">
    <source>
        <dbReference type="Proteomes" id="UP000887565"/>
    </source>
</evidence>
<dbReference type="EC" id="2.1.1.85" evidence="3"/>
<protein>
    <recommendedName>
        <fullName evidence="3">protein-histidine N-methyltransferase</fullName>
        <ecNumber evidence="3">2.1.1.85</ecNumber>
    </recommendedName>
</protein>
<reference evidence="11" key="1">
    <citation type="submission" date="2022-11" db="UniProtKB">
        <authorList>
            <consortium name="WormBaseParasite"/>
        </authorList>
    </citation>
    <scope>IDENTIFICATION</scope>
</reference>
<keyword evidence="10" id="KW-1185">Reference proteome</keyword>
<dbReference type="InterPro" id="IPR029063">
    <property type="entry name" value="SAM-dependent_MTases_sf"/>
</dbReference>
<evidence type="ECO:0000256" key="1">
    <source>
        <dbReference type="ARBA" id="ARBA00004123"/>
    </source>
</evidence>
<evidence type="ECO:0000256" key="4">
    <source>
        <dbReference type="ARBA" id="ARBA00022490"/>
    </source>
</evidence>
<evidence type="ECO:0000256" key="7">
    <source>
        <dbReference type="ARBA" id="ARBA00022691"/>
    </source>
</evidence>
<dbReference type="AlphaFoldDB" id="A0A915JXA9"/>
<evidence type="ECO:0000256" key="6">
    <source>
        <dbReference type="ARBA" id="ARBA00022679"/>
    </source>
</evidence>
<dbReference type="GO" id="GO:0005634">
    <property type="term" value="C:nucleus"/>
    <property type="evidence" value="ECO:0007669"/>
    <property type="project" value="UniProtKB-SubCell"/>
</dbReference>
<dbReference type="Gene3D" id="3.40.50.150">
    <property type="entry name" value="Vaccinia Virus protein VP39"/>
    <property type="match status" value="1"/>
</dbReference>
<keyword evidence="4" id="KW-0963">Cytoplasm</keyword>
<dbReference type="InterPro" id="IPR019410">
    <property type="entry name" value="Methyltransf_16"/>
</dbReference>
<organism evidence="10 11">
    <name type="scientific">Romanomermis culicivorax</name>
    <name type="common">Nematode worm</name>
    <dbReference type="NCBI Taxonomy" id="13658"/>
    <lineage>
        <taxon>Eukaryota</taxon>
        <taxon>Metazoa</taxon>
        <taxon>Ecdysozoa</taxon>
        <taxon>Nematoda</taxon>
        <taxon>Enoplea</taxon>
        <taxon>Dorylaimia</taxon>
        <taxon>Mermithida</taxon>
        <taxon>Mermithoidea</taxon>
        <taxon>Mermithidae</taxon>
        <taxon>Romanomermis</taxon>
    </lineage>
</organism>
<dbReference type="PANTHER" id="PTHR14614">
    <property type="entry name" value="HEPATOCELLULAR CARCINOMA-ASSOCIATED ANTIGEN"/>
    <property type="match status" value="1"/>
</dbReference>
<evidence type="ECO:0000256" key="3">
    <source>
        <dbReference type="ARBA" id="ARBA00012533"/>
    </source>
</evidence>
<keyword evidence="7" id="KW-0949">S-adenosyl-L-methionine</keyword>
<evidence type="ECO:0000256" key="9">
    <source>
        <dbReference type="ARBA" id="ARBA00038126"/>
    </source>
</evidence>
<comment type="subcellular location">
    <subcellularLocation>
        <location evidence="2">Cytoplasm</location>
    </subcellularLocation>
    <subcellularLocation>
        <location evidence="1">Nucleus</location>
    </subcellularLocation>
</comment>
<keyword evidence="5" id="KW-0489">Methyltransferase</keyword>
<keyword evidence="6" id="KW-0808">Transferase</keyword>
<sequence length="224" mass="25038">MVEELSTIRFSDSVQFSYYKPSFISESVKKKSPELFALLKTSDLLPGEYEGGLKIWECSIDLGRYISRLDSKVKLANKNVVELGCGAGIPGLASLLSNANRVVFQDYNKEVLDLWTRPNVELMRKVGKCSFYACDWENISQVISEKFDIILSSETIYCPSSYEKLFKAISTLLKQDGIALVAAKSYYFGVGGSVSGFSDYVKNEKSLIGEVIWTSENSCVPRHI</sequence>
<accession>A0A915JXA9</accession>
<dbReference type="GO" id="GO:0018064">
    <property type="term" value="F:protein-L-histidine N-tele-methyltransferase activity"/>
    <property type="evidence" value="ECO:0007669"/>
    <property type="project" value="UniProtKB-EC"/>
</dbReference>